<dbReference type="Gene3D" id="2.40.160.60">
    <property type="entry name" value="Outer membrane protein transport protein (OMPP1/FadL/TodX)"/>
    <property type="match status" value="1"/>
</dbReference>
<protein>
    <recommendedName>
        <fullName evidence="4">Outer membrane protein beta-barrel domain-containing protein</fullName>
    </recommendedName>
</protein>
<dbReference type="OrthoDB" id="748007at2"/>
<dbReference type="Proteomes" id="UP000199226">
    <property type="component" value="Unassembled WGS sequence"/>
</dbReference>
<feature type="chain" id="PRO_5011586405" description="Outer membrane protein beta-barrel domain-containing protein" evidence="1">
    <location>
        <begin position="18"/>
        <end position="264"/>
    </location>
</feature>
<feature type="signal peptide" evidence="1">
    <location>
        <begin position="1"/>
        <end position="17"/>
    </location>
</feature>
<dbReference type="EMBL" id="FNHH01000001">
    <property type="protein sequence ID" value="SDL69196.1"/>
    <property type="molecule type" value="Genomic_DNA"/>
</dbReference>
<accession>A0A1G9M4R3</accession>
<evidence type="ECO:0000256" key="1">
    <source>
        <dbReference type="SAM" id="SignalP"/>
    </source>
</evidence>
<reference evidence="3" key="1">
    <citation type="submission" date="2016-10" db="EMBL/GenBank/DDBJ databases">
        <authorList>
            <person name="Varghese N."/>
            <person name="Submissions S."/>
        </authorList>
    </citation>
    <scope>NUCLEOTIDE SEQUENCE [LARGE SCALE GENOMIC DNA]</scope>
    <source>
        <strain evidence="3">DSM 24536</strain>
    </source>
</reference>
<keyword evidence="1" id="KW-0732">Signal</keyword>
<dbReference type="AlphaFoldDB" id="A0A1G9M4R3"/>
<evidence type="ECO:0000313" key="3">
    <source>
        <dbReference type="Proteomes" id="UP000199226"/>
    </source>
</evidence>
<dbReference type="SUPFAM" id="SSF56935">
    <property type="entry name" value="Porins"/>
    <property type="match status" value="1"/>
</dbReference>
<proteinExistence type="predicted"/>
<dbReference type="STRING" id="990371.SAMN05421813_101227"/>
<sequence>MRYICLIFILLQTVVTAQINPGPRSLAMGAAGVVLKDVWSLQHNPAGIASINRPIFALGYERHFSDQELSTQKAVFAIPFKQHVFGLSFQRYGFNEYSEQTAGIAYSRNFSGALALSIAFKHHQLSVSQYGSANAISVDAGMHYRLNDRIWIGTHISNPGRSTYKELSGSIIPVSLAFGVSFEFSDKVLIISDIHKILNAGINTKLGIEYTLVNWFALRGGISANPFKQYAGFGLNYQRFALDVAISSHLNLGYSPNLAFSYEF</sequence>
<evidence type="ECO:0008006" key="4">
    <source>
        <dbReference type="Google" id="ProtNLM"/>
    </source>
</evidence>
<organism evidence="2 3">
    <name type="scientific">Daejeonella rubra</name>
    <dbReference type="NCBI Taxonomy" id="990371"/>
    <lineage>
        <taxon>Bacteria</taxon>
        <taxon>Pseudomonadati</taxon>
        <taxon>Bacteroidota</taxon>
        <taxon>Sphingobacteriia</taxon>
        <taxon>Sphingobacteriales</taxon>
        <taxon>Sphingobacteriaceae</taxon>
        <taxon>Daejeonella</taxon>
    </lineage>
</organism>
<dbReference type="RefSeq" id="WP_090698027.1">
    <property type="nucleotide sequence ID" value="NZ_FNHH01000001.1"/>
</dbReference>
<keyword evidence="3" id="KW-1185">Reference proteome</keyword>
<gene>
    <name evidence="2" type="ORF">SAMN05421813_101227</name>
</gene>
<evidence type="ECO:0000313" key="2">
    <source>
        <dbReference type="EMBL" id="SDL69196.1"/>
    </source>
</evidence>
<name>A0A1G9M4R3_9SPHI</name>